<protein>
    <submittedName>
        <fullName evidence="4">Alanine racemase</fullName>
        <ecNumber evidence="4">5.1.1.1</ecNumber>
    </submittedName>
</protein>
<organism evidence="4 5">
    <name type="scientific">Micromonospora sonneratiae</name>
    <dbReference type="NCBI Taxonomy" id="1184706"/>
    <lineage>
        <taxon>Bacteria</taxon>
        <taxon>Bacillati</taxon>
        <taxon>Actinomycetota</taxon>
        <taxon>Actinomycetes</taxon>
        <taxon>Micromonosporales</taxon>
        <taxon>Micromonosporaceae</taxon>
        <taxon>Micromonospora</taxon>
    </lineage>
</organism>
<proteinExistence type="inferred from homology"/>
<dbReference type="RefSeq" id="WP_377565610.1">
    <property type="nucleotide sequence ID" value="NZ_JBHTMP010000001.1"/>
</dbReference>
<dbReference type="InterPro" id="IPR042208">
    <property type="entry name" value="D-ser_dehydrat-like_sf"/>
</dbReference>
<evidence type="ECO:0000313" key="4">
    <source>
        <dbReference type="EMBL" id="MFD1319590.1"/>
    </source>
</evidence>
<keyword evidence="5" id="KW-1185">Reference proteome</keyword>
<dbReference type="SUPFAM" id="SSF51419">
    <property type="entry name" value="PLP-binding barrel"/>
    <property type="match status" value="1"/>
</dbReference>
<dbReference type="SMART" id="SM01119">
    <property type="entry name" value="D-ser_dehydrat"/>
    <property type="match status" value="1"/>
</dbReference>
<keyword evidence="4" id="KW-0413">Isomerase</keyword>
<gene>
    <name evidence="4" type="ORF">ACFQ4H_00650</name>
</gene>
<dbReference type="Pfam" id="PF01168">
    <property type="entry name" value="Ala_racemase_N"/>
    <property type="match status" value="1"/>
</dbReference>
<evidence type="ECO:0000256" key="2">
    <source>
        <dbReference type="ARBA" id="ARBA00023239"/>
    </source>
</evidence>
<keyword evidence="2" id="KW-0456">Lyase</keyword>
<reference evidence="5" key="1">
    <citation type="journal article" date="2019" name="Int. J. Syst. Evol. Microbiol.">
        <title>The Global Catalogue of Microorganisms (GCM) 10K type strain sequencing project: providing services to taxonomists for standard genome sequencing and annotation.</title>
        <authorList>
            <consortium name="The Broad Institute Genomics Platform"/>
            <consortium name="The Broad Institute Genome Sequencing Center for Infectious Disease"/>
            <person name="Wu L."/>
            <person name="Ma J."/>
        </authorList>
    </citation>
    <scope>NUCLEOTIDE SEQUENCE [LARGE SCALE GENOMIC DNA]</scope>
    <source>
        <strain evidence="5">JCM 31037</strain>
    </source>
</reference>
<evidence type="ECO:0000313" key="5">
    <source>
        <dbReference type="Proteomes" id="UP001597260"/>
    </source>
</evidence>
<evidence type="ECO:0000259" key="3">
    <source>
        <dbReference type="SMART" id="SM01119"/>
    </source>
</evidence>
<dbReference type="PANTHER" id="PTHR28004:SF8">
    <property type="entry name" value="D-SERINE DEAMINASE"/>
    <property type="match status" value="1"/>
</dbReference>
<dbReference type="PANTHER" id="PTHR28004">
    <property type="entry name" value="ZGC:162816-RELATED"/>
    <property type="match status" value="1"/>
</dbReference>
<dbReference type="InterPro" id="IPR029066">
    <property type="entry name" value="PLP-binding_barrel"/>
</dbReference>
<feature type="domain" description="D-serine dehydratase-like" evidence="3">
    <location>
        <begin position="305"/>
        <end position="403"/>
    </location>
</feature>
<comment type="caution">
    <text evidence="4">The sequence shown here is derived from an EMBL/GenBank/DDBJ whole genome shotgun (WGS) entry which is preliminary data.</text>
</comment>
<dbReference type="EMBL" id="JBHTMP010000001">
    <property type="protein sequence ID" value="MFD1319590.1"/>
    <property type="molecule type" value="Genomic_DNA"/>
</dbReference>
<dbReference type="InterPro" id="IPR001608">
    <property type="entry name" value="Ala_racemase_N"/>
</dbReference>
<dbReference type="InterPro" id="IPR051466">
    <property type="entry name" value="D-amino_acid_metab_enzyme"/>
</dbReference>
<accession>A0ABW3Y6P0</accession>
<dbReference type="Proteomes" id="UP001597260">
    <property type="component" value="Unassembled WGS sequence"/>
</dbReference>
<comment type="similarity">
    <text evidence="1">Belongs to the DSD1 family.</text>
</comment>
<dbReference type="Pfam" id="PF14031">
    <property type="entry name" value="D-ser_dehydrat"/>
    <property type="match status" value="1"/>
</dbReference>
<dbReference type="Gene3D" id="2.40.37.20">
    <property type="entry name" value="D-serine dehydratase-like domain"/>
    <property type="match status" value="1"/>
</dbReference>
<sequence length="416" mass="44169">MRRDRADGGTLDWRAKGFWQPGPPVAAAEFAAAGHRLFDGAVTWPVLVARRAALTHNIAALAEFCARHGLSFAPHGKTTMAPSLLDAQLAAGAWAVTVATANQLLACRALGVPRVLLANQLLDPGPLRWLAGELDRGFDARFFVDSVTGVAAIGAALADQPGETPVRVLAELGHPGGRTGCRSVAELVEVAEAVTATPRVRLDGVTAYEGGLPDVAAVSAYLRRTREAVVELAARGLLPTDEVVVSAGGSAYFDVVADQLGGAWLPGRTLRVVLRSGAYVSHDHGFYAERTPFRRIPGGGSLEPALELWAQVNSTPEAGLAIVGMGKRDASYDEGLPVPLRIRRTSGAVDTVPDGTEVTRINDHHTYLRVPPGAEVRPGDLVCFGISHPCTAFDKWQFIPVVDDSDTIVDVLRTYF</sequence>
<dbReference type="InterPro" id="IPR026956">
    <property type="entry name" value="D-ser_dehydrat-like_dom"/>
</dbReference>
<dbReference type="GO" id="GO:0008784">
    <property type="term" value="F:alanine racemase activity"/>
    <property type="evidence" value="ECO:0007669"/>
    <property type="project" value="UniProtKB-EC"/>
</dbReference>
<dbReference type="Gene3D" id="3.20.20.10">
    <property type="entry name" value="Alanine racemase"/>
    <property type="match status" value="1"/>
</dbReference>
<evidence type="ECO:0000256" key="1">
    <source>
        <dbReference type="ARBA" id="ARBA00005323"/>
    </source>
</evidence>
<dbReference type="EC" id="5.1.1.1" evidence="4"/>
<name>A0ABW3Y6P0_9ACTN</name>